<evidence type="ECO:0000313" key="5">
    <source>
        <dbReference type="Proteomes" id="UP000192074"/>
    </source>
</evidence>
<dbReference type="EMBL" id="FCNL01000042">
    <property type="protein sequence ID" value="CVI25299.1"/>
    <property type="molecule type" value="Genomic_DNA"/>
</dbReference>
<protein>
    <submittedName>
        <fullName evidence="4">FAD dependent oxidoreductase</fullName>
    </submittedName>
</protein>
<dbReference type="GO" id="GO:0032981">
    <property type="term" value="P:mitochondrial respiratory chain complex I assembly"/>
    <property type="evidence" value="ECO:0007669"/>
    <property type="project" value="TreeGrafter"/>
</dbReference>
<organism evidence="4 5">
    <name type="scientific">Agrobacterium tumefaciens str. B6</name>
    <dbReference type="NCBI Taxonomy" id="1183423"/>
    <lineage>
        <taxon>Bacteria</taxon>
        <taxon>Pseudomonadati</taxon>
        <taxon>Pseudomonadota</taxon>
        <taxon>Alphaproteobacteria</taxon>
        <taxon>Hyphomicrobiales</taxon>
        <taxon>Rhizobiaceae</taxon>
        <taxon>Rhizobium/Agrobacterium group</taxon>
        <taxon>Agrobacterium</taxon>
        <taxon>Agrobacterium tumefaciens complex</taxon>
    </lineage>
</organism>
<dbReference type="GO" id="GO:0005737">
    <property type="term" value="C:cytoplasm"/>
    <property type="evidence" value="ECO:0007669"/>
    <property type="project" value="TreeGrafter"/>
</dbReference>
<accession>A0A822VCH6</accession>
<dbReference type="InterPro" id="IPR036188">
    <property type="entry name" value="FAD/NAD-bd_sf"/>
</dbReference>
<dbReference type="Gene3D" id="3.50.50.60">
    <property type="entry name" value="FAD/NAD(P)-binding domain"/>
    <property type="match status" value="1"/>
</dbReference>
<keyword evidence="1" id="KW-0560">Oxidoreductase</keyword>
<dbReference type="Pfam" id="PF01266">
    <property type="entry name" value="DAO"/>
    <property type="match status" value="1"/>
</dbReference>
<gene>
    <name evidence="4" type="ORF">AGR4A_pAt30114</name>
</gene>
<reference evidence="4 5" key="1">
    <citation type="submission" date="2016-01" db="EMBL/GenBank/DDBJ databases">
        <authorList>
            <person name="Regsiter A."/>
            <person name="william w."/>
        </authorList>
    </citation>
    <scope>NUCLEOTIDE SEQUENCE [LARGE SCALE GENOMIC DNA]</scope>
    <source>
        <strain evidence="4 5">B6</strain>
    </source>
</reference>
<feature type="domain" description="FAD dependent oxidoreductase" evidence="3">
    <location>
        <begin position="21"/>
        <end position="373"/>
    </location>
</feature>
<sequence length="404" mass="44454">MGSVCSRLPRITVKETKLKTDIVVIGGGAIGAAVAYYLKLMDASVSVTVIERDPTYNIASTPRASGGVRRLFSLPENIALSNYSIPFFDKFAETMALDGVAADIGLKKNGYLFIVPPGSIDMLKQNYDTELSMGCNVVWLTPDELKHKFPSMNVKDLGAAVYSPDDGWLDPHSVLMGFRKKARVLGAEFVADEVVGLARGCTTVRSVKLKSGETIEADHFVNAAGAWAKDICEMLGFKAPIEPLRRFEHYFESEDPIEPLPYLKDPERLAFRPEGKGYSGGVPTLAEPRGYNFEIDHDYFENVVWPALAHRFPQFEKTKCKNTLPGLYDQNDFDGNVIIGPGADGLTNFHMLAGFSGHGLMHAPGCGLAMAELLLKGRYETIDLTRFGWQRLLDGKPLPERGII</sequence>
<name>A0A822VCH6_AGRTU</name>
<keyword evidence="2" id="KW-0472">Membrane</keyword>
<evidence type="ECO:0000256" key="2">
    <source>
        <dbReference type="SAM" id="Phobius"/>
    </source>
</evidence>
<dbReference type="AlphaFoldDB" id="A0A822VCH6"/>
<evidence type="ECO:0000259" key="3">
    <source>
        <dbReference type="Pfam" id="PF01266"/>
    </source>
</evidence>
<dbReference type="InterPro" id="IPR006076">
    <property type="entry name" value="FAD-dep_OxRdtase"/>
</dbReference>
<dbReference type="PANTHER" id="PTHR13847">
    <property type="entry name" value="SARCOSINE DEHYDROGENASE-RELATED"/>
    <property type="match status" value="1"/>
</dbReference>
<dbReference type="GO" id="GO:0016491">
    <property type="term" value="F:oxidoreductase activity"/>
    <property type="evidence" value="ECO:0007669"/>
    <property type="project" value="UniProtKB-KW"/>
</dbReference>
<dbReference type="PANTHER" id="PTHR13847:SF287">
    <property type="entry name" value="FAD-DEPENDENT OXIDOREDUCTASE DOMAIN-CONTAINING PROTEIN 1"/>
    <property type="match status" value="1"/>
</dbReference>
<comment type="caution">
    <text evidence="4">The sequence shown here is derived from an EMBL/GenBank/DDBJ whole genome shotgun (WGS) entry which is preliminary data.</text>
</comment>
<dbReference type="Gene3D" id="3.30.9.10">
    <property type="entry name" value="D-Amino Acid Oxidase, subunit A, domain 2"/>
    <property type="match status" value="1"/>
</dbReference>
<keyword evidence="2" id="KW-1133">Transmembrane helix</keyword>
<evidence type="ECO:0000313" key="4">
    <source>
        <dbReference type="EMBL" id="CVI25299.1"/>
    </source>
</evidence>
<keyword evidence="2" id="KW-0812">Transmembrane</keyword>
<feature type="transmembrane region" description="Helical" evidence="2">
    <location>
        <begin position="21"/>
        <end position="38"/>
    </location>
</feature>
<dbReference type="SUPFAM" id="SSF51905">
    <property type="entry name" value="FAD/NAD(P)-binding domain"/>
    <property type="match status" value="1"/>
</dbReference>
<proteinExistence type="predicted"/>
<dbReference type="Proteomes" id="UP000192074">
    <property type="component" value="Unassembled WGS sequence"/>
</dbReference>
<evidence type="ECO:0000256" key="1">
    <source>
        <dbReference type="ARBA" id="ARBA00023002"/>
    </source>
</evidence>